<feature type="transmembrane region" description="Helical" evidence="7">
    <location>
        <begin position="103"/>
        <end position="124"/>
    </location>
</feature>
<keyword evidence="3" id="KW-1003">Cell membrane</keyword>
<sequence>MTRHLLLRLVQGALVLLVMSFLVYALMGLMPGDPVEMMAAASPSMTPEDVARLKALYGIDQPLPHRYLVWLGRALSGDFGYSRLSALPVAATLAPALRNSLTLMSGGLSLGLLLALPCGAVAALRQGGWGDRALNLLAFATISLPMFWLGLLLIMLFAVDLAWLPASGVETVGGGDLADRLRHLLLPTLTVALGCFGPYLRYSRAALGAALREPWVRTARAKGLSWRQVLLRHCLRHALIPLCTVLALDFGGLFSGVLVTESVFAYPGMGKLIYDAVLGGDYNLALAALLLATLTTLLGTLAADLAHGLLDKRVRAA</sequence>
<accession>A0A1J5S5R9</accession>
<feature type="transmembrane region" description="Helical" evidence="7">
    <location>
        <begin position="136"/>
        <end position="164"/>
    </location>
</feature>
<evidence type="ECO:0000259" key="8">
    <source>
        <dbReference type="PROSITE" id="PS50928"/>
    </source>
</evidence>
<dbReference type="AlphaFoldDB" id="A0A1J5S5R9"/>
<reference evidence="9" key="1">
    <citation type="submission" date="2016-10" db="EMBL/GenBank/DDBJ databases">
        <title>Sequence of Gallionella enrichment culture.</title>
        <authorList>
            <person name="Poehlein A."/>
            <person name="Muehling M."/>
            <person name="Daniel R."/>
        </authorList>
    </citation>
    <scope>NUCLEOTIDE SEQUENCE</scope>
</reference>
<dbReference type="Pfam" id="PF00528">
    <property type="entry name" value="BPD_transp_1"/>
    <property type="match status" value="1"/>
</dbReference>
<dbReference type="PANTHER" id="PTHR43163">
    <property type="entry name" value="DIPEPTIDE TRANSPORT SYSTEM PERMEASE PROTEIN DPPB-RELATED"/>
    <property type="match status" value="1"/>
</dbReference>
<comment type="subcellular location">
    <subcellularLocation>
        <location evidence="1">Cell membrane</location>
        <topology evidence="1">Multi-pass membrane protein</topology>
    </subcellularLocation>
</comment>
<feature type="transmembrane region" description="Helical" evidence="7">
    <location>
        <begin position="284"/>
        <end position="306"/>
    </location>
</feature>
<evidence type="ECO:0000313" key="9">
    <source>
        <dbReference type="EMBL" id="OIQ97131.1"/>
    </source>
</evidence>
<keyword evidence="5 7" id="KW-1133">Transmembrane helix</keyword>
<dbReference type="InterPro" id="IPR045621">
    <property type="entry name" value="BPD_transp_1_N"/>
</dbReference>
<protein>
    <submittedName>
        <fullName evidence="9">Glutathione transport system permease protein GsiC</fullName>
    </submittedName>
</protein>
<dbReference type="Pfam" id="PF19300">
    <property type="entry name" value="BPD_transp_1_N"/>
    <property type="match status" value="1"/>
</dbReference>
<dbReference type="SUPFAM" id="SSF161098">
    <property type="entry name" value="MetI-like"/>
    <property type="match status" value="1"/>
</dbReference>
<evidence type="ECO:0000256" key="3">
    <source>
        <dbReference type="ARBA" id="ARBA00022475"/>
    </source>
</evidence>
<dbReference type="GO" id="GO:0005886">
    <property type="term" value="C:plasma membrane"/>
    <property type="evidence" value="ECO:0007669"/>
    <property type="project" value="UniProtKB-SubCell"/>
</dbReference>
<proteinExistence type="predicted"/>
<keyword evidence="4 7" id="KW-0812">Transmembrane</keyword>
<name>A0A1J5S5R9_9ZZZZ</name>
<dbReference type="EMBL" id="MLJW01000137">
    <property type="protein sequence ID" value="OIQ97131.1"/>
    <property type="molecule type" value="Genomic_DNA"/>
</dbReference>
<dbReference type="InterPro" id="IPR000515">
    <property type="entry name" value="MetI-like"/>
</dbReference>
<keyword evidence="6 7" id="KW-0472">Membrane</keyword>
<evidence type="ECO:0000256" key="6">
    <source>
        <dbReference type="ARBA" id="ARBA00023136"/>
    </source>
</evidence>
<feature type="domain" description="ABC transmembrane type-1" evidence="8">
    <location>
        <begin position="97"/>
        <end position="303"/>
    </location>
</feature>
<dbReference type="CDD" id="cd06261">
    <property type="entry name" value="TM_PBP2"/>
    <property type="match status" value="1"/>
</dbReference>
<evidence type="ECO:0000256" key="4">
    <source>
        <dbReference type="ARBA" id="ARBA00022692"/>
    </source>
</evidence>
<feature type="transmembrane region" description="Helical" evidence="7">
    <location>
        <begin position="184"/>
        <end position="202"/>
    </location>
</feature>
<dbReference type="InterPro" id="IPR035906">
    <property type="entry name" value="MetI-like_sf"/>
</dbReference>
<evidence type="ECO:0000256" key="2">
    <source>
        <dbReference type="ARBA" id="ARBA00022448"/>
    </source>
</evidence>
<organism evidence="9">
    <name type="scientific">mine drainage metagenome</name>
    <dbReference type="NCBI Taxonomy" id="410659"/>
    <lineage>
        <taxon>unclassified sequences</taxon>
        <taxon>metagenomes</taxon>
        <taxon>ecological metagenomes</taxon>
    </lineage>
</organism>
<evidence type="ECO:0000256" key="5">
    <source>
        <dbReference type="ARBA" id="ARBA00022989"/>
    </source>
</evidence>
<gene>
    <name evidence="9" type="primary">gsiC_3</name>
    <name evidence="9" type="ORF">GALL_208300</name>
</gene>
<evidence type="ECO:0000256" key="7">
    <source>
        <dbReference type="SAM" id="Phobius"/>
    </source>
</evidence>
<dbReference type="PROSITE" id="PS50928">
    <property type="entry name" value="ABC_TM1"/>
    <property type="match status" value="1"/>
</dbReference>
<comment type="caution">
    <text evidence="9">The sequence shown here is derived from an EMBL/GenBank/DDBJ whole genome shotgun (WGS) entry which is preliminary data.</text>
</comment>
<dbReference type="PANTHER" id="PTHR43163:SF9">
    <property type="entry name" value="ABC TRANSPORTER PERMEASE PROTEIN"/>
    <property type="match status" value="1"/>
</dbReference>
<feature type="transmembrane region" description="Helical" evidence="7">
    <location>
        <begin position="238"/>
        <end position="264"/>
    </location>
</feature>
<dbReference type="GO" id="GO:0055085">
    <property type="term" value="P:transmembrane transport"/>
    <property type="evidence" value="ECO:0007669"/>
    <property type="project" value="InterPro"/>
</dbReference>
<feature type="transmembrane region" description="Helical" evidence="7">
    <location>
        <begin position="12"/>
        <end position="30"/>
    </location>
</feature>
<dbReference type="Gene3D" id="1.10.3720.10">
    <property type="entry name" value="MetI-like"/>
    <property type="match status" value="1"/>
</dbReference>
<evidence type="ECO:0000256" key="1">
    <source>
        <dbReference type="ARBA" id="ARBA00004651"/>
    </source>
</evidence>
<keyword evidence="2" id="KW-0813">Transport</keyword>